<gene>
    <name evidence="1" type="ORF">EE52_0206765</name>
    <name evidence="2" type="ORF">IA74_015615</name>
</gene>
<name>A0A0I9SBD4_BACFG</name>
<evidence type="ECO:0000313" key="2">
    <source>
        <dbReference type="EMBL" id="QCQ37423.1"/>
    </source>
</evidence>
<dbReference type="EMBL" id="CP036553">
    <property type="protein sequence ID" value="QCQ37423.1"/>
    <property type="molecule type" value="Genomic_DNA"/>
</dbReference>
<evidence type="ECO:0000313" key="3">
    <source>
        <dbReference type="Proteomes" id="UP000028294"/>
    </source>
</evidence>
<dbReference type="Proteomes" id="UP000028294">
    <property type="component" value="Chromosome"/>
</dbReference>
<evidence type="ECO:0000313" key="1">
    <source>
        <dbReference type="EMBL" id="KFX75427.1"/>
    </source>
</evidence>
<organism evidence="1">
    <name type="scientific">Bacteroides fragilis</name>
    <dbReference type="NCBI Taxonomy" id="817"/>
    <lineage>
        <taxon>Bacteria</taxon>
        <taxon>Pseudomonadati</taxon>
        <taxon>Bacteroidota</taxon>
        <taxon>Bacteroidia</taxon>
        <taxon>Bacteroidales</taxon>
        <taxon>Bacteroidaceae</taxon>
        <taxon>Bacteroides</taxon>
    </lineage>
</organism>
<sequence>MKVMNFLSTKILLAIYNKLSDISVNIDDILMKRCMKLIQPLIEQNEFEKAKMEINKFFGPQSEVSVAKNLCIFQLVNAFDKYKEKQNLGQCDNNQTEKHRRDTV</sequence>
<dbReference type="RefSeq" id="WP_044299998.1">
    <property type="nucleotide sequence ID" value="NZ_CAEUHN010000012.1"/>
</dbReference>
<dbReference type="PATRIC" id="fig|817.53.peg.1398"/>
<reference evidence="1" key="2">
    <citation type="submission" date="2014-07" db="EMBL/GenBank/DDBJ databases">
        <title>Genetics and epidemiology of antimicrobial resistance in B. fragilis group.</title>
        <authorList>
            <person name="Sydenham T.V."/>
            <person name="Hasman H."/>
            <person name="Kemp M."/>
            <person name="Justesen U.S."/>
        </authorList>
    </citation>
    <scope>NUCLEOTIDE SEQUENCE [LARGE SCALE GENOMIC DNA]</scope>
    <source>
        <strain evidence="1">DCMOUH0018B</strain>
    </source>
</reference>
<protein>
    <submittedName>
        <fullName evidence="1">Uncharacterized protein</fullName>
    </submittedName>
</protein>
<proteinExistence type="predicted"/>
<dbReference type="EMBL" id="JMZZ02000101">
    <property type="protein sequence ID" value="KFX75427.1"/>
    <property type="molecule type" value="Genomic_DNA"/>
</dbReference>
<reference evidence="2 3" key="3">
    <citation type="submission" date="2019-03" db="EMBL/GenBank/DDBJ databases">
        <title>Complete genome assembly of MDR B. fragilis.</title>
        <authorList>
            <person name="Sydenham T.V."/>
            <person name="Hasman H."/>
            <person name="Justesen U.S."/>
        </authorList>
    </citation>
    <scope>NUCLEOTIDE SEQUENCE [LARGE SCALE GENOMIC DNA]</scope>
    <source>
        <strain evidence="2 3">DCMOUH0067B</strain>
    </source>
</reference>
<reference evidence="1" key="1">
    <citation type="book" date="2014" name="THE 24TH EUROPEAN CONGRESS OF CLINICAL MICROBIOLOGY AND INFECTIOUS DISEASES" publisher="ECCMID 2014" city="Barcelona, Spain">
        <title>Identification of resistance genes in three multidrug-resistant Bacteroides fragilis isolates by whole genome sequencing.</title>
        <editorList>
            <person name="Unknown"/>
            <person name="A."/>
        </editorList>
        <authorList>
            <person name="Sydenham T.V."/>
            <person name="Hasman H."/>
            <person name="Wang M."/>
            <person name="Soki J."/>
            <person name="Nagy E."/>
            <person name="Justesen U.S."/>
        </authorList>
    </citation>
    <scope>NUCLEOTIDE SEQUENCE</scope>
    <source>
        <strain evidence="1">DCMOUH0018B</strain>
    </source>
</reference>
<accession>A0A0I9SBD4</accession>
<dbReference type="AlphaFoldDB" id="A0A0I9SBD4"/>